<dbReference type="EMBL" id="BX284606">
    <property type="protein sequence ID" value="CAA90028.2"/>
    <property type="molecule type" value="Genomic_DNA"/>
</dbReference>
<sequence>MDFEVKTELDLKMFENHRRKRHYHNAFKELQILNKKKRKQNSSANDLFLTRFNVKPHSTFQWQVDCGTFETDDLLRTIISMHVKDVNLQVLYHFSVSYSTCIMLSILALTGGKENNNEIEKFDAYCDSCGIVVIKGLRTDPFTKHQVCALCSLHRTFVYIYPNQYQNIDMSY</sequence>
<dbReference type="AGR" id="WB:WBGene00007895"/>
<gene>
    <name evidence="1 3" type="ORF">C33D3.4</name>
    <name evidence="1" type="ORF">CELE_C33D3.4</name>
</gene>
<dbReference type="HOGENOM" id="CLU_1556668_0_0_1"/>
<evidence type="ECO:0000313" key="1">
    <source>
        <dbReference type="EMBL" id="CAA90028.2"/>
    </source>
</evidence>
<proteinExistence type="predicted"/>
<evidence type="ECO:0000313" key="2">
    <source>
        <dbReference type="Proteomes" id="UP000001940"/>
    </source>
</evidence>
<dbReference type="WormBase" id="C33D3.4">
    <property type="protein sequence ID" value="CE45456"/>
    <property type="gene ID" value="WBGene00007895"/>
</dbReference>
<dbReference type="KEGG" id="cel:CELE_C33D3.4"/>
<reference evidence="1 2" key="1">
    <citation type="journal article" date="1998" name="Science">
        <title>Genome sequence of the nematode C. elegans: a platform for investigating biology.</title>
        <authorList>
            <consortium name="The C. elegans sequencing consortium"/>
            <person name="Sulson J.E."/>
            <person name="Waterston R."/>
        </authorList>
    </citation>
    <scope>NUCLEOTIDE SEQUENCE [LARGE SCALE GENOMIC DNA]</scope>
    <source>
        <strain evidence="1 2">Bristol N2</strain>
    </source>
</reference>
<dbReference type="CTD" id="183157"/>
<dbReference type="AlphaFoldDB" id="Q18370"/>
<dbReference type="Proteomes" id="UP000001940">
    <property type="component" value="Chromosome X"/>
</dbReference>
<organism evidence="1 2">
    <name type="scientific">Caenorhabditis elegans</name>
    <dbReference type="NCBI Taxonomy" id="6239"/>
    <lineage>
        <taxon>Eukaryota</taxon>
        <taxon>Metazoa</taxon>
        <taxon>Ecdysozoa</taxon>
        <taxon>Nematoda</taxon>
        <taxon>Chromadorea</taxon>
        <taxon>Rhabditida</taxon>
        <taxon>Rhabditina</taxon>
        <taxon>Rhabditomorpha</taxon>
        <taxon>Rhabditoidea</taxon>
        <taxon>Rhabditidae</taxon>
        <taxon>Peloderinae</taxon>
        <taxon>Caenorhabditis</taxon>
    </lineage>
</organism>
<dbReference type="PaxDb" id="6239-C33D3.4"/>
<keyword evidence="2" id="KW-1185">Reference proteome</keyword>
<dbReference type="Bgee" id="WBGene00007895">
    <property type="expression patterns" value="Expressed in larva"/>
</dbReference>
<dbReference type="STRING" id="6239.C33D3.4.1"/>
<dbReference type="UCSC" id="C33D3.4">
    <property type="organism name" value="c. elegans"/>
</dbReference>
<protein>
    <submittedName>
        <fullName evidence="1">Uncharacterized protein</fullName>
    </submittedName>
</protein>
<dbReference type="GeneID" id="183157"/>
<dbReference type="RefSeq" id="NP_509757.2">
    <property type="nucleotide sequence ID" value="NM_077356.3"/>
</dbReference>
<evidence type="ECO:0000313" key="3">
    <source>
        <dbReference type="WormBase" id="C33D3.4"/>
    </source>
</evidence>
<name>Q18370_CAEEL</name>
<dbReference type="SMR" id="Q18370"/>
<accession>Q18370</accession>
<dbReference type="InParanoid" id="Q18370"/>